<evidence type="ECO:0000313" key="2">
    <source>
        <dbReference type="Proteomes" id="UP000423396"/>
    </source>
</evidence>
<gene>
    <name evidence="1" type="ORF">D1868_05850</name>
</gene>
<accession>A0A650CNZ2</accession>
<evidence type="ECO:0008006" key="3">
    <source>
        <dbReference type="Google" id="ProtNLM"/>
    </source>
</evidence>
<dbReference type="OrthoDB" id="6871at2157"/>
<dbReference type="RefSeq" id="WP_156006450.1">
    <property type="nucleotide sequence ID" value="NZ_CP045483.1"/>
</dbReference>
<keyword evidence="2" id="KW-1185">Reference proteome</keyword>
<organism evidence="1 2">
    <name type="scientific">Stygiolobus azoricus</name>
    <dbReference type="NCBI Taxonomy" id="41675"/>
    <lineage>
        <taxon>Archaea</taxon>
        <taxon>Thermoproteota</taxon>
        <taxon>Thermoprotei</taxon>
        <taxon>Sulfolobales</taxon>
        <taxon>Sulfolobaceae</taxon>
        <taxon>Stygiolobus</taxon>
    </lineage>
</organism>
<reference evidence="1 2" key="1">
    <citation type="submission" date="2019-10" db="EMBL/GenBank/DDBJ databases">
        <title>Genome Sequences from Six Type Strain Members of the Archaeal Family Sulfolobaceae: Acidianus ambivalens, Acidianus infernus, Metallosphaera prunae, Stygiolobus azoricus, Sulfolobus metallicus, and Sulfurisphaera ohwakuensis.</title>
        <authorList>
            <person name="Counts J.A."/>
            <person name="Kelly R.M."/>
        </authorList>
    </citation>
    <scope>NUCLEOTIDE SEQUENCE [LARGE SCALE GENOMIC DNA]</scope>
    <source>
        <strain evidence="1 2">FC6</strain>
    </source>
</reference>
<dbReference type="SUPFAM" id="SSF51713">
    <property type="entry name" value="tRNA-guanine transglycosylase"/>
    <property type="match status" value="1"/>
</dbReference>
<dbReference type="GeneID" id="42798574"/>
<dbReference type="KEGG" id="sazo:D1868_05850"/>
<dbReference type="Proteomes" id="UP000423396">
    <property type="component" value="Chromosome"/>
</dbReference>
<dbReference type="Gene3D" id="3.20.20.105">
    <property type="entry name" value="Queuine tRNA-ribosyltransferase-like"/>
    <property type="match status" value="1"/>
</dbReference>
<proteinExistence type="predicted"/>
<protein>
    <recommendedName>
        <fullName evidence="3">tRNA-ribosyltransferase</fullName>
    </recommendedName>
</protein>
<dbReference type="GO" id="GO:0006400">
    <property type="term" value="P:tRNA modification"/>
    <property type="evidence" value="ECO:0007669"/>
    <property type="project" value="InterPro"/>
</dbReference>
<name>A0A650CNZ2_9CREN</name>
<dbReference type="EMBL" id="CP045483">
    <property type="protein sequence ID" value="QGR19559.1"/>
    <property type="molecule type" value="Genomic_DNA"/>
</dbReference>
<sequence length="300" mass="34301">MKVILGMPDDRIPIWELGTPVMINQLRTIERTWKNETWVDSGGYQIMKKGIKIDVKEVINKYKQVKGDYFISLDIPTPVCNPPAKETFEYYLKLYEAELDVIPVIHAYPFDHIDKALDFYSSHPPKLIAYGGVVPPLLHRGVGRTTVIAIYHYLRNKVKKLHVMGAGSPFMRRVFYNADSVDTSTYRVKGAMGMVLIPGKGEKYVGSRKIKWHVRSANNGEMESLLIFLEKTNFPFDINLDDWINRALINAWVILKSEYTESRPEIRKSEEIGKLSANEIREMDVCGKLKLSSASQTITS</sequence>
<dbReference type="InterPro" id="IPR036511">
    <property type="entry name" value="TGT-like_sf"/>
</dbReference>
<evidence type="ECO:0000313" key="1">
    <source>
        <dbReference type="EMBL" id="QGR19559.1"/>
    </source>
</evidence>
<dbReference type="AlphaFoldDB" id="A0A650CNZ2"/>